<dbReference type="GO" id="GO:0009986">
    <property type="term" value="C:cell surface"/>
    <property type="evidence" value="ECO:0007669"/>
    <property type="project" value="UniProtKB-SubCell"/>
</dbReference>
<keyword evidence="6" id="KW-0472">Membrane</keyword>
<organism evidence="12 13">
    <name type="scientific">Plasmodium ovale curtisi</name>
    <dbReference type="NCBI Taxonomy" id="864141"/>
    <lineage>
        <taxon>Eukaryota</taxon>
        <taxon>Sar</taxon>
        <taxon>Alveolata</taxon>
        <taxon>Apicomplexa</taxon>
        <taxon>Aconoidasida</taxon>
        <taxon>Haemosporida</taxon>
        <taxon>Plasmodiidae</taxon>
        <taxon>Plasmodium</taxon>
        <taxon>Plasmodium (Plasmodium)</taxon>
    </lineage>
</organism>
<accession>A0A1A8WMQ7</accession>
<evidence type="ECO:0000256" key="8">
    <source>
        <dbReference type="ARBA" id="ARBA00023180"/>
    </source>
</evidence>
<evidence type="ECO:0000259" key="10">
    <source>
        <dbReference type="PROSITE" id="PS51701"/>
    </source>
</evidence>
<evidence type="ECO:0000313" key="12">
    <source>
        <dbReference type="EMBL" id="SBS93130.1"/>
    </source>
</evidence>
<dbReference type="InterPro" id="IPR010884">
    <property type="entry name" value="6_CYS_dom"/>
</dbReference>
<evidence type="ECO:0000256" key="2">
    <source>
        <dbReference type="ARBA" id="ARBA00004241"/>
    </source>
</evidence>
<proteinExistence type="predicted"/>
<dbReference type="InterPro" id="IPR038160">
    <property type="entry name" value="6_CYS_dom_sf"/>
</dbReference>
<comment type="subcellular location">
    <subcellularLocation>
        <location evidence="1">Cell membrane</location>
    </subcellularLocation>
    <subcellularLocation>
        <location evidence="2">Cell surface</location>
    </subcellularLocation>
</comment>
<protein>
    <submittedName>
        <fullName evidence="12">6-cysteine protein</fullName>
    </submittedName>
</protein>
<evidence type="ECO:0000313" key="14">
    <source>
        <dbReference type="Proteomes" id="UP000078560"/>
    </source>
</evidence>
<keyword evidence="5" id="KW-0677">Repeat</keyword>
<evidence type="ECO:0000256" key="7">
    <source>
        <dbReference type="ARBA" id="ARBA00023157"/>
    </source>
</evidence>
<evidence type="ECO:0000256" key="4">
    <source>
        <dbReference type="ARBA" id="ARBA00022729"/>
    </source>
</evidence>
<keyword evidence="8" id="KW-0325">Glycoprotein</keyword>
<gene>
    <name evidence="12" type="ORF">POVCU1_024730</name>
    <name evidence="11" type="ORF">POVCU2_0027000</name>
</gene>
<evidence type="ECO:0000313" key="11">
    <source>
        <dbReference type="EMBL" id="SBS84613.1"/>
    </source>
</evidence>
<dbReference type="InterPro" id="IPR051444">
    <property type="entry name" value="Parasite_Repro/Invasion_Surf"/>
</dbReference>
<evidence type="ECO:0000256" key="1">
    <source>
        <dbReference type="ARBA" id="ARBA00004236"/>
    </source>
</evidence>
<keyword evidence="4 9" id="KW-0732">Signal</keyword>
<evidence type="ECO:0000256" key="3">
    <source>
        <dbReference type="ARBA" id="ARBA00022475"/>
    </source>
</evidence>
<feature type="domain" description="6-Cys" evidence="10">
    <location>
        <begin position="14"/>
        <end position="149"/>
    </location>
</feature>
<keyword evidence="3" id="KW-1003">Cell membrane</keyword>
<evidence type="ECO:0000256" key="9">
    <source>
        <dbReference type="SAM" id="SignalP"/>
    </source>
</evidence>
<evidence type="ECO:0000256" key="5">
    <source>
        <dbReference type="ARBA" id="ARBA00022737"/>
    </source>
</evidence>
<dbReference type="Proteomes" id="UP000078546">
    <property type="component" value="Unassembled WGS sequence"/>
</dbReference>
<sequence length="357" mass="41219">MFRVRNAIVRIFAILVICVKQDLCKKHVDLTSANKTTFLLNVAPGDTVVFTCPYNFNKEMNNMCAKERQHFEKRQFCFENILINRNVLALRDYVRGAYNLVSGYVNNVYTAEFTVPPVTLMNRHFECYCYIEENNNVVRKILKVHISKGMVRKIPGCDFNDDLRESTAITTFSNMNHSVVKVCDSYPKGGDTIALLCPLNYTIKPEGCFSKVYVKKEDFENEKNKLEERFNVSRKWEEEKYKIVDIETIFKEPLVTEGDESSKFTKVPVTSEEISFTCICQANNGSDNLMMNVYMNEDYDKFVKTKNDKAEYSKHVSSSTVVKETIEYGGKRDTKKKKNFALLNIHIWGTKDVPKVG</sequence>
<dbReference type="Pfam" id="PF07422">
    <property type="entry name" value="s48_45"/>
    <property type="match status" value="1"/>
</dbReference>
<dbReference type="PANTHER" id="PTHR38796">
    <property type="match status" value="1"/>
</dbReference>
<name>A0A1A8WMQ7_PLAOA</name>
<keyword evidence="7" id="KW-1015">Disulfide bond</keyword>
<dbReference type="Proteomes" id="UP000078560">
    <property type="component" value="Unassembled WGS sequence"/>
</dbReference>
<dbReference type="AlphaFoldDB" id="A0A1A8WMQ7"/>
<dbReference type="GO" id="GO:0005886">
    <property type="term" value="C:plasma membrane"/>
    <property type="evidence" value="ECO:0007669"/>
    <property type="project" value="UniProtKB-SubCell"/>
</dbReference>
<dbReference type="EMBL" id="FLQU01000371">
    <property type="protein sequence ID" value="SBS84613.1"/>
    <property type="molecule type" value="Genomic_DNA"/>
</dbReference>
<reference evidence="13 14" key="1">
    <citation type="submission" date="2016-05" db="EMBL/GenBank/DDBJ databases">
        <authorList>
            <person name="Naeem Raeece"/>
        </authorList>
    </citation>
    <scope>NUCLEOTIDE SEQUENCE [LARGE SCALE GENOMIC DNA]</scope>
</reference>
<evidence type="ECO:0000313" key="13">
    <source>
        <dbReference type="Proteomes" id="UP000078546"/>
    </source>
</evidence>
<feature type="signal peptide" evidence="9">
    <location>
        <begin position="1"/>
        <end position="24"/>
    </location>
</feature>
<dbReference type="PROSITE" id="PS51701">
    <property type="entry name" value="6_CYS"/>
    <property type="match status" value="2"/>
</dbReference>
<dbReference type="Gene3D" id="2.60.40.2860">
    <property type="match status" value="2"/>
</dbReference>
<feature type="chain" id="PRO_5015059734" evidence="9">
    <location>
        <begin position="25"/>
        <end position="357"/>
    </location>
</feature>
<reference evidence="12" key="2">
    <citation type="submission" date="2016-05" db="EMBL/GenBank/DDBJ databases">
        <authorList>
            <person name="Lavstsen T."/>
            <person name="Jespersen J.S."/>
        </authorList>
    </citation>
    <scope>NUCLEOTIDE SEQUENCE [LARGE SCALE GENOMIC DNA]</scope>
</reference>
<dbReference type="EMBL" id="FLQV01000460">
    <property type="protein sequence ID" value="SBS93130.1"/>
    <property type="molecule type" value="Genomic_DNA"/>
</dbReference>
<evidence type="ECO:0000256" key="6">
    <source>
        <dbReference type="ARBA" id="ARBA00023136"/>
    </source>
</evidence>
<dbReference type="SMART" id="SM00970">
    <property type="entry name" value="s48_45"/>
    <property type="match status" value="1"/>
</dbReference>
<dbReference type="PANTHER" id="PTHR38796:SF1">
    <property type="entry name" value="ANCHORED PROTEIN, PUTATIVE (AFU_ORTHOLOGUE AFUA_4G09600)-RELATED"/>
    <property type="match status" value="1"/>
</dbReference>
<feature type="domain" description="6-Cys" evidence="10">
    <location>
        <begin position="153"/>
        <end position="298"/>
    </location>
</feature>